<organism evidence="2 3">
    <name type="scientific">Psilocybe cf. subviscida</name>
    <dbReference type="NCBI Taxonomy" id="2480587"/>
    <lineage>
        <taxon>Eukaryota</taxon>
        <taxon>Fungi</taxon>
        <taxon>Dikarya</taxon>
        <taxon>Basidiomycota</taxon>
        <taxon>Agaricomycotina</taxon>
        <taxon>Agaricomycetes</taxon>
        <taxon>Agaricomycetidae</taxon>
        <taxon>Agaricales</taxon>
        <taxon>Agaricineae</taxon>
        <taxon>Strophariaceae</taxon>
        <taxon>Psilocybe</taxon>
    </lineage>
</organism>
<gene>
    <name evidence="2" type="ORF">D9619_004688</name>
</gene>
<feature type="chain" id="PRO_5034292521" evidence="1">
    <location>
        <begin position="24"/>
        <end position="174"/>
    </location>
</feature>
<reference evidence="2 3" key="1">
    <citation type="journal article" date="2020" name="ISME J.">
        <title>Uncovering the hidden diversity of litter-decomposition mechanisms in mushroom-forming fungi.</title>
        <authorList>
            <person name="Floudas D."/>
            <person name="Bentzer J."/>
            <person name="Ahren D."/>
            <person name="Johansson T."/>
            <person name="Persson P."/>
            <person name="Tunlid A."/>
        </authorList>
    </citation>
    <scope>NUCLEOTIDE SEQUENCE [LARGE SCALE GENOMIC DNA]</scope>
    <source>
        <strain evidence="2 3">CBS 101986</strain>
    </source>
</reference>
<keyword evidence="3" id="KW-1185">Reference proteome</keyword>
<dbReference type="InterPro" id="IPR021054">
    <property type="entry name" value="Cell_wall_mannoprotein_1"/>
</dbReference>
<dbReference type="Proteomes" id="UP000567179">
    <property type="component" value="Unassembled WGS sequence"/>
</dbReference>
<sequence length="174" mass="17754">MRSVSLRALLPAVISLTMFGVHGSTVATVLGDINTICSDASALNTAIVAFPNTGGSLVGALTIHTYAVNVDTAIRTTETDIKALTPLPISEADSEAICNALLACIGPILETAFHNFVSKPPSAFTALPVGGLPALIKSDLTNVVTDLDALEDALATPCLSTVIPVLQAALNSVS</sequence>
<dbReference type="Pfam" id="PF12296">
    <property type="entry name" value="HsbA"/>
    <property type="match status" value="1"/>
</dbReference>
<dbReference type="OrthoDB" id="3485059at2759"/>
<dbReference type="AlphaFoldDB" id="A0A8H5BPC8"/>
<dbReference type="EMBL" id="JAACJJ010000014">
    <property type="protein sequence ID" value="KAF5326736.1"/>
    <property type="molecule type" value="Genomic_DNA"/>
</dbReference>
<comment type="caution">
    <text evidence="2">The sequence shown here is derived from an EMBL/GenBank/DDBJ whole genome shotgun (WGS) entry which is preliminary data.</text>
</comment>
<evidence type="ECO:0000256" key="1">
    <source>
        <dbReference type="SAM" id="SignalP"/>
    </source>
</evidence>
<keyword evidence="1" id="KW-0732">Signal</keyword>
<evidence type="ECO:0000313" key="3">
    <source>
        <dbReference type="Proteomes" id="UP000567179"/>
    </source>
</evidence>
<name>A0A8H5BPC8_9AGAR</name>
<accession>A0A8H5BPC8</accession>
<protein>
    <submittedName>
        <fullName evidence="2">Uncharacterized protein</fullName>
    </submittedName>
</protein>
<evidence type="ECO:0000313" key="2">
    <source>
        <dbReference type="EMBL" id="KAF5326736.1"/>
    </source>
</evidence>
<feature type="signal peptide" evidence="1">
    <location>
        <begin position="1"/>
        <end position="23"/>
    </location>
</feature>
<proteinExistence type="predicted"/>